<dbReference type="GO" id="GO:0004222">
    <property type="term" value="F:metalloendopeptidase activity"/>
    <property type="evidence" value="ECO:0007669"/>
    <property type="project" value="TreeGrafter"/>
</dbReference>
<evidence type="ECO:0000313" key="3">
    <source>
        <dbReference type="EMBL" id="ACV08001.1"/>
    </source>
</evidence>
<dbReference type="InterPro" id="IPR050570">
    <property type="entry name" value="Cell_wall_metabolism_enzyme"/>
</dbReference>
<dbReference type="RefSeq" id="WP_015770630.1">
    <property type="nucleotide sequence ID" value="NC_013174.1"/>
</dbReference>
<dbReference type="Gene3D" id="2.70.70.10">
    <property type="entry name" value="Glucose Permease (Domain IIA)"/>
    <property type="match status" value="1"/>
</dbReference>
<dbReference type="Proteomes" id="UP000000628">
    <property type="component" value="Chromosome"/>
</dbReference>
<dbReference type="Pfam" id="PF08239">
    <property type="entry name" value="SH3_3"/>
    <property type="match status" value="1"/>
</dbReference>
<proteinExistence type="predicted"/>
<feature type="chain" id="PRO_5002981839" evidence="1">
    <location>
        <begin position="32"/>
        <end position="424"/>
    </location>
</feature>
<dbReference type="InterPro" id="IPR011055">
    <property type="entry name" value="Dup_hybrid_motif"/>
</dbReference>
<keyword evidence="1" id="KW-0732">Signal</keyword>
<dbReference type="SMART" id="SM00287">
    <property type="entry name" value="SH3b"/>
    <property type="match status" value="2"/>
</dbReference>
<sequence>MGEHHITRRTLRYALIASVITATLTITTAGAATATPPITGQPVVTAATSEAPLATATTAANDWAYPLKTKTYRVSSTYGARCIPVRGGSTMHLGEDLAAPNNAKIYAIADGVVKYTVNGTNTRAGYIGVEHKVGKRTYFSVYVHVWNAKKYVKVGDRVTAGQKIGLVGSSGASTAPHLHLEIWRDKFHGTGTAVNPVTFLKDRGIDLRANATAVSSVKKPKSCTYYTPLYVALRTSPSATAKATTTLVPNAVLTHTPGQASNGFIPVTVKGKTGWVAIGSVQPTKAAVPRATTKVRYYSAAKKVVLRSKASSTSAKKRTLASGTRMKLISVKKNGWAKVTVSGTTGWLPPKTVRLIDKRHRITTPTTMRTTAWANGKAVTNLAKKKTISPITSEHGWTYITVGGNKGWVPAAHITYVSVNRIVN</sequence>
<feature type="signal peptide" evidence="1">
    <location>
        <begin position="1"/>
        <end position="31"/>
    </location>
</feature>
<dbReference type="STRING" id="471856.Jden_0330"/>
<dbReference type="OrthoDB" id="1099523at2"/>
<dbReference type="PROSITE" id="PS51781">
    <property type="entry name" value="SH3B"/>
    <property type="match status" value="1"/>
</dbReference>
<dbReference type="InterPro" id="IPR003646">
    <property type="entry name" value="SH3-like_bac-type"/>
</dbReference>
<dbReference type="eggNOG" id="COG0739">
    <property type="taxonomic scope" value="Bacteria"/>
</dbReference>
<dbReference type="EMBL" id="CP001706">
    <property type="protein sequence ID" value="ACV08001.1"/>
    <property type="molecule type" value="Genomic_DNA"/>
</dbReference>
<dbReference type="SUPFAM" id="SSF51261">
    <property type="entry name" value="Duplicated hybrid motif"/>
    <property type="match status" value="1"/>
</dbReference>
<gene>
    <name evidence="3" type="ordered locus">Jden_0330</name>
</gene>
<dbReference type="Gene3D" id="2.30.30.40">
    <property type="entry name" value="SH3 Domains"/>
    <property type="match status" value="2"/>
</dbReference>
<dbReference type="eggNOG" id="COG3103">
    <property type="taxonomic scope" value="Bacteria"/>
</dbReference>
<dbReference type="InterPro" id="IPR016047">
    <property type="entry name" value="M23ase_b-sheet_dom"/>
</dbReference>
<dbReference type="HOGENOM" id="CLU_646865_0_0_11"/>
<dbReference type="Pfam" id="PF01551">
    <property type="entry name" value="Peptidase_M23"/>
    <property type="match status" value="1"/>
</dbReference>
<feature type="domain" description="SH3b" evidence="2">
    <location>
        <begin position="293"/>
        <end position="357"/>
    </location>
</feature>
<dbReference type="AlphaFoldDB" id="C7QZJ5"/>
<evidence type="ECO:0000256" key="1">
    <source>
        <dbReference type="SAM" id="SignalP"/>
    </source>
</evidence>
<organism evidence="3 4">
    <name type="scientific">Jonesia denitrificans (strain ATCC 14870 / DSM 20603 / BCRC 15368 / CIP 55.134 / JCM 11481 / NBRC 15587 / NCTC 10816 / Prevot 55134)</name>
    <name type="common">Listeria denitrificans</name>
    <dbReference type="NCBI Taxonomy" id="471856"/>
    <lineage>
        <taxon>Bacteria</taxon>
        <taxon>Bacillati</taxon>
        <taxon>Actinomycetota</taxon>
        <taxon>Actinomycetes</taxon>
        <taxon>Micrococcales</taxon>
        <taxon>Jonesiaceae</taxon>
        <taxon>Jonesia</taxon>
    </lineage>
</organism>
<dbReference type="PANTHER" id="PTHR21666">
    <property type="entry name" value="PEPTIDASE-RELATED"/>
    <property type="match status" value="1"/>
</dbReference>
<evidence type="ECO:0000313" key="4">
    <source>
        <dbReference type="Proteomes" id="UP000000628"/>
    </source>
</evidence>
<keyword evidence="4" id="KW-1185">Reference proteome</keyword>
<protein>
    <submittedName>
        <fullName evidence="3">Peptidase M23</fullName>
    </submittedName>
</protein>
<dbReference type="PANTHER" id="PTHR21666:SF270">
    <property type="entry name" value="MUREIN HYDROLASE ACTIVATOR ENVC"/>
    <property type="match status" value="1"/>
</dbReference>
<accession>C7QZJ5</accession>
<dbReference type="CDD" id="cd12797">
    <property type="entry name" value="M23_peptidase"/>
    <property type="match status" value="1"/>
</dbReference>
<reference evidence="3 4" key="1">
    <citation type="journal article" date="2009" name="Stand. Genomic Sci.">
        <title>Complete genome sequence of Jonesia denitrificans type strain (Prevot 55134).</title>
        <authorList>
            <person name="Pukall R."/>
            <person name="Gehrich-Schroter G."/>
            <person name="Lapidus A."/>
            <person name="Nolan M."/>
            <person name="Glavina Del Rio T."/>
            <person name="Lucas S."/>
            <person name="Chen F."/>
            <person name="Tice H."/>
            <person name="Pitluck S."/>
            <person name="Cheng J.F."/>
            <person name="Copeland A."/>
            <person name="Saunders E."/>
            <person name="Brettin T."/>
            <person name="Detter J.C."/>
            <person name="Bruce D."/>
            <person name="Goodwin L."/>
            <person name="Pati A."/>
            <person name="Ivanova N."/>
            <person name="Mavromatis K."/>
            <person name="Ovchinnikova G."/>
            <person name="Chen A."/>
            <person name="Palaniappan K."/>
            <person name="Land M."/>
            <person name="Hauser L."/>
            <person name="Chang Y.J."/>
            <person name="Jeffries C.D."/>
            <person name="Chain P."/>
            <person name="Goker M."/>
            <person name="Bristow J."/>
            <person name="Eisen J.A."/>
            <person name="Markowitz V."/>
            <person name="Hugenholtz P."/>
            <person name="Kyrpides N.C."/>
            <person name="Klenk H.P."/>
            <person name="Han C."/>
        </authorList>
    </citation>
    <scope>NUCLEOTIDE SEQUENCE [LARGE SCALE GENOMIC DNA]</scope>
    <source>
        <strain evidence="4">ATCC 14870 / DSM 20603 / BCRC 15368 / CIP 55.134 / JCM 11481 / NBRC 15587 / NCTC 10816 / Prevot 55134</strain>
    </source>
</reference>
<dbReference type="KEGG" id="jde:Jden_0330"/>
<name>C7QZJ5_JONDD</name>
<evidence type="ECO:0000259" key="2">
    <source>
        <dbReference type="PROSITE" id="PS51781"/>
    </source>
</evidence>